<protein>
    <recommendedName>
        <fullName evidence="4">Peptidase S1 domain-containing protein</fullName>
    </recommendedName>
</protein>
<dbReference type="Pfam" id="PF00089">
    <property type="entry name" value="Trypsin"/>
    <property type="match status" value="1"/>
</dbReference>
<dbReference type="AlphaFoldDB" id="A0AA39ICC7"/>
<dbReference type="SMART" id="SM00020">
    <property type="entry name" value="Tryp_SPc"/>
    <property type="match status" value="1"/>
</dbReference>
<accession>A0AA39ICC7</accession>
<keyword evidence="3" id="KW-0732">Signal</keyword>
<evidence type="ECO:0000256" key="2">
    <source>
        <dbReference type="ARBA" id="ARBA00024195"/>
    </source>
</evidence>
<feature type="signal peptide" evidence="3">
    <location>
        <begin position="1"/>
        <end position="15"/>
    </location>
</feature>
<organism evidence="5 6">
    <name type="scientific">Steinernema hermaphroditum</name>
    <dbReference type="NCBI Taxonomy" id="289476"/>
    <lineage>
        <taxon>Eukaryota</taxon>
        <taxon>Metazoa</taxon>
        <taxon>Ecdysozoa</taxon>
        <taxon>Nematoda</taxon>
        <taxon>Chromadorea</taxon>
        <taxon>Rhabditida</taxon>
        <taxon>Tylenchina</taxon>
        <taxon>Panagrolaimomorpha</taxon>
        <taxon>Strongyloidoidea</taxon>
        <taxon>Steinernematidae</taxon>
        <taxon>Steinernema</taxon>
    </lineage>
</organism>
<dbReference type="GO" id="GO:0004252">
    <property type="term" value="F:serine-type endopeptidase activity"/>
    <property type="evidence" value="ECO:0007669"/>
    <property type="project" value="InterPro"/>
</dbReference>
<sequence>MWFFPVAVLLGVAQSLPVNLTDATSNLIDWGARAGEHQFPFMGFFENGEDYLNGCGAVLISRYHAITHNTCRSLIAIGGKISFDFIKKEQGYPAQEATVKEINQLTRYGRSPLAGPYDLLLFTFEEPGLPDILPVPIARNSYYHPYGEYSPLSIGYGYAYANPNPGPVNYPPGTLNYAVAKYLDDRICKRQWHDYNYTAMCAGLKYGGDLLHRGDTGGSLVDSKDGKYLLRGIAAYTPQSHSGFYVRVSEFCDLFEEYTRGAMTCRED</sequence>
<dbReference type="InterPro" id="IPR043504">
    <property type="entry name" value="Peptidase_S1_PA_chymotrypsin"/>
</dbReference>
<dbReference type="InterPro" id="IPR009003">
    <property type="entry name" value="Peptidase_S1_PA"/>
</dbReference>
<dbReference type="GO" id="GO:0006508">
    <property type="term" value="P:proteolysis"/>
    <property type="evidence" value="ECO:0007669"/>
    <property type="project" value="InterPro"/>
</dbReference>
<gene>
    <name evidence="5" type="ORF">QR680_014998</name>
</gene>
<evidence type="ECO:0000313" key="5">
    <source>
        <dbReference type="EMBL" id="KAK0420971.1"/>
    </source>
</evidence>
<dbReference type="SUPFAM" id="SSF50494">
    <property type="entry name" value="Trypsin-like serine proteases"/>
    <property type="match status" value="1"/>
</dbReference>
<comment type="similarity">
    <text evidence="2">Belongs to the peptidase S1 family. CLIP subfamily.</text>
</comment>
<proteinExistence type="inferred from homology"/>
<dbReference type="PROSITE" id="PS50240">
    <property type="entry name" value="TRYPSIN_DOM"/>
    <property type="match status" value="1"/>
</dbReference>
<dbReference type="PANTHER" id="PTHR24256">
    <property type="entry name" value="TRYPTASE-RELATED"/>
    <property type="match status" value="1"/>
</dbReference>
<dbReference type="InterPro" id="IPR051487">
    <property type="entry name" value="Ser/Thr_Proteases_Immune/Dev"/>
</dbReference>
<comment type="caution">
    <text evidence="5">The sequence shown here is derived from an EMBL/GenBank/DDBJ whole genome shotgun (WGS) entry which is preliminary data.</text>
</comment>
<evidence type="ECO:0000259" key="4">
    <source>
        <dbReference type="PROSITE" id="PS50240"/>
    </source>
</evidence>
<reference evidence="5" key="1">
    <citation type="submission" date="2023-06" db="EMBL/GenBank/DDBJ databases">
        <title>Genomic analysis of the entomopathogenic nematode Steinernema hermaphroditum.</title>
        <authorList>
            <person name="Schwarz E.M."/>
            <person name="Heppert J.K."/>
            <person name="Baniya A."/>
            <person name="Schwartz H.T."/>
            <person name="Tan C.-H."/>
            <person name="Antoshechkin I."/>
            <person name="Sternberg P.W."/>
            <person name="Goodrich-Blair H."/>
            <person name="Dillman A.R."/>
        </authorList>
    </citation>
    <scope>NUCLEOTIDE SEQUENCE</scope>
    <source>
        <strain evidence="5">PS9179</strain>
        <tissue evidence="5">Whole animal</tissue>
    </source>
</reference>
<keyword evidence="1" id="KW-1015">Disulfide bond</keyword>
<dbReference type="InterPro" id="IPR001254">
    <property type="entry name" value="Trypsin_dom"/>
</dbReference>
<feature type="domain" description="Peptidase S1" evidence="4">
    <location>
        <begin position="28"/>
        <end position="260"/>
    </location>
</feature>
<dbReference type="EMBL" id="JAUCMV010000002">
    <property type="protein sequence ID" value="KAK0420971.1"/>
    <property type="molecule type" value="Genomic_DNA"/>
</dbReference>
<keyword evidence="6" id="KW-1185">Reference proteome</keyword>
<name>A0AA39ICC7_9BILA</name>
<dbReference type="Gene3D" id="2.40.10.10">
    <property type="entry name" value="Trypsin-like serine proteases"/>
    <property type="match status" value="1"/>
</dbReference>
<dbReference type="Proteomes" id="UP001175271">
    <property type="component" value="Unassembled WGS sequence"/>
</dbReference>
<evidence type="ECO:0000256" key="3">
    <source>
        <dbReference type="SAM" id="SignalP"/>
    </source>
</evidence>
<feature type="chain" id="PRO_5041337100" description="Peptidase S1 domain-containing protein" evidence="3">
    <location>
        <begin position="16"/>
        <end position="268"/>
    </location>
</feature>
<evidence type="ECO:0000256" key="1">
    <source>
        <dbReference type="ARBA" id="ARBA00023157"/>
    </source>
</evidence>
<evidence type="ECO:0000313" key="6">
    <source>
        <dbReference type="Proteomes" id="UP001175271"/>
    </source>
</evidence>